<evidence type="ECO:0000256" key="1">
    <source>
        <dbReference type="SAM" id="Phobius"/>
    </source>
</evidence>
<feature type="transmembrane region" description="Helical" evidence="1">
    <location>
        <begin position="32"/>
        <end position="49"/>
    </location>
</feature>
<keyword evidence="1" id="KW-0472">Membrane</keyword>
<feature type="transmembrane region" description="Helical" evidence="1">
    <location>
        <begin position="55"/>
        <end position="75"/>
    </location>
</feature>
<gene>
    <name evidence="2" type="ORF">LP092_11195</name>
</gene>
<keyword evidence="1" id="KW-1133">Transmembrane helix</keyword>
<protein>
    <recommendedName>
        <fullName evidence="4">YcxB-like protein domain-containing protein</fullName>
    </recommendedName>
</protein>
<dbReference type="Proteomes" id="UP001163632">
    <property type="component" value="Chromosome"/>
</dbReference>
<evidence type="ECO:0008006" key="4">
    <source>
        <dbReference type="Google" id="ProtNLM"/>
    </source>
</evidence>
<evidence type="ECO:0000313" key="2">
    <source>
        <dbReference type="EMBL" id="UZA02513.1"/>
    </source>
</evidence>
<dbReference type="RefSeq" id="WP_264688763.1">
    <property type="nucleotide sequence ID" value="NZ_CP087803.1"/>
</dbReference>
<evidence type="ECO:0000313" key="3">
    <source>
        <dbReference type="Proteomes" id="UP001163632"/>
    </source>
</evidence>
<sequence>MAKGMTDFKFKNMELTFPISVFISFKNYIKVLNIYFWIFVISLTITILTQLKYNFYALCTFIFLLIFYGFFIFLFQKPKLLLYPDKVVLVNHGLGEPKTLAWQDCVFDTDHRIDGMNDMDTIILYLLSQNNKGKKYRFCVLNLNAIRFNDKQFSMDEHLEIFKAIKNGKFKNGEFK</sequence>
<keyword evidence="1" id="KW-0812">Transmembrane</keyword>
<keyword evidence="3" id="KW-1185">Reference proteome</keyword>
<organism evidence="2 3">
    <name type="scientific">Moraxella bovis</name>
    <dbReference type="NCBI Taxonomy" id="476"/>
    <lineage>
        <taxon>Bacteria</taxon>
        <taxon>Pseudomonadati</taxon>
        <taxon>Pseudomonadota</taxon>
        <taxon>Gammaproteobacteria</taxon>
        <taxon>Moraxellales</taxon>
        <taxon>Moraxellaceae</taxon>
        <taxon>Moraxella</taxon>
    </lineage>
</organism>
<name>A0ABY6M534_MORBO</name>
<proteinExistence type="predicted"/>
<dbReference type="EMBL" id="CP087830">
    <property type="protein sequence ID" value="UZA02513.1"/>
    <property type="molecule type" value="Genomic_DNA"/>
</dbReference>
<accession>A0ABY6M534</accession>
<reference evidence="2" key="1">
    <citation type="journal article" date="2022" name="BMC Microbiol.">
        <title>Whole genome sequencing of Moraxella bovis strains from North America reveals two genotypes with different genetic determinants.</title>
        <authorList>
            <person name="Wynn E.L."/>
            <person name="Hille M.M."/>
            <person name="Loy J.D."/>
            <person name="Schuller G."/>
            <person name="Kuhn K.L."/>
            <person name="Dickey A.M."/>
            <person name="Bono J.L."/>
            <person name="Clawson M.L."/>
        </authorList>
    </citation>
    <scope>NUCLEOTIDE SEQUENCE</scope>
    <source>
        <strain evidence="2">SAM102599</strain>
    </source>
</reference>